<dbReference type="AlphaFoldDB" id="A0A5J9VSN6"/>
<dbReference type="Pfam" id="PF04434">
    <property type="entry name" value="SWIM"/>
    <property type="match status" value="1"/>
</dbReference>
<feature type="domain" description="SWIM-type" evidence="6">
    <location>
        <begin position="476"/>
        <end position="512"/>
    </location>
</feature>
<proteinExistence type="predicted"/>
<comment type="caution">
    <text evidence="7">The sequence shown here is derived from an EMBL/GenBank/DDBJ whole genome shotgun (WGS) entry which is preliminary data.</text>
</comment>
<feature type="non-terminal residue" evidence="7">
    <location>
        <position position="1"/>
    </location>
</feature>
<dbReference type="PANTHER" id="PTHR47482:SF5">
    <property type="entry name" value="FAR1 DOMAIN-CONTAINING PROTEIN"/>
    <property type="match status" value="1"/>
</dbReference>
<dbReference type="SMART" id="SM00575">
    <property type="entry name" value="ZnF_PMZ"/>
    <property type="match status" value="1"/>
</dbReference>
<gene>
    <name evidence="7" type="ORF">EJB05_11464</name>
</gene>
<keyword evidence="3" id="KW-0862">Zinc</keyword>
<evidence type="ECO:0000256" key="5">
    <source>
        <dbReference type="SAM" id="MobiDB-lite"/>
    </source>
</evidence>
<dbReference type="Proteomes" id="UP000324897">
    <property type="component" value="Chromosome 4"/>
</dbReference>
<evidence type="ECO:0000313" key="8">
    <source>
        <dbReference type="Proteomes" id="UP000324897"/>
    </source>
</evidence>
<evidence type="ECO:0000259" key="6">
    <source>
        <dbReference type="PROSITE" id="PS50966"/>
    </source>
</evidence>
<evidence type="ECO:0000313" key="7">
    <source>
        <dbReference type="EMBL" id="TVU38110.1"/>
    </source>
</evidence>
<evidence type="ECO:0000256" key="2">
    <source>
        <dbReference type="ARBA" id="ARBA00022771"/>
    </source>
</evidence>
<evidence type="ECO:0000256" key="1">
    <source>
        <dbReference type="ARBA" id="ARBA00022723"/>
    </source>
</evidence>
<protein>
    <recommendedName>
        <fullName evidence="6">SWIM-type domain-containing protein</fullName>
    </recommendedName>
</protein>
<organism evidence="7 8">
    <name type="scientific">Eragrostis curvula</name>
    <name type="common">weeping love grass</name>
    <dbReference type="NCBI Taxonomy" id="38414"/>
    <lineage>
        <taxon>Eukaryota</taxon>
        <taxon>Viridiplantae</taxon>
        <taxon>Streptophyta</taxon>
        <taxon>Embryophyta</taxon>
        <taxon>Tracheophyta</taxon>
        <taxon>Spermatophyta</taxon>
        <taxon>Magnoliopsida</taxon>
        <taxon>Liliopsida</taxon>
        <taxon>Poales</taxon>
        <taxon>Poaceae</taxon>
        <taxon>PACMAD clade</taxon>
        <taxon>Chloridoideae</taxon>
        <taxon>Eragrostideae</taxon>
        <taxon>Eragrostidinae</taxon>
        <taxon>Eragrostis</taxon>
    </lineage>
</organism>
<dbReference type="OrthoDB" id="1859317at2759"/>
<dbReference type="GO" id="GO:0008270">
    <property type="term" value="F:zinc ion binding"/>
    <property type="evidence" value="ECO:0007669"/>
    <property type="project" value="UniProtKB-KW"/>
</dbReference>
<dbReference type="PANTHER" id="PTHR47482">
    <property type="entry name" value="OS11G0632001 PROTEIN"/>
    <property type="match status" value="1"/>
</dbReference>
<accession>A0A5J9VSN6</accession>
<dbReference type="Gramene" id="TVU38110">
    <property type="protein sequence ID" value="TVU38110"/>
    <property type="gene ID" value="EJB05_11464"/>
</dbReference>
<name>A0A5J9VSN6_9POAL</name>
<evidence type="ECO:0000256" key="3">
    <source>
        <dbReference type="ARBA" id="ARBA00022833"/>
    </source>
</evidence>
<dbReference type="InterPro" id="IPR006564">
    <property type="entry name" value="Znf_PMZ"/>
</dbReference>
<keyword evidence="1" id="KW-0479">Metal-binding</keyword>
<dbReference type="PROSITE" id="PS50966">
    <property type="entry name" value="ZF_SWIM"/>
    <property type="match status" value="1"/>
</dbReference>
<feature type="region of interest" description="Disordered" evidence="5">
    <location>
        <begin position="702"/>
        <end position="732"/>
    </location>
</feature>
<dbReference type="EMBL" id="RWGY01000007">
    <property type="protein sequence ID" value="TVU38110.1"/>
    <property type="molecule type" value="Genomic_DNA"/>
</dbReference>
<sequence>MLRPSLPGPEWLGVTDFLGSRRKGDAEAGFAMQSSSNGIDELDDAQAVGSVQGCWPWSGCFGGEGTSEQQRLFLSASVRTSTTTTVGPTALAVPTSCSWRRSENPCLFGRDLVNPIGCSNIPVATSEKWQERVECVGVKKQFVCSDSIGSLVPVSGQQAGAPIKFRCLSGHVGDDKEMASADVGDETETMKNCNLVATLQFDLNCMPYEEKITCSKDNNGYATGNCRTGEGSGIDLMQFVETSIEDTCSSYSLSDSEEAEREEDAQHVNVVAGDSADLRVGHYGIEGPNEREKVPGKKSSLEMALMKYADRSTPYIIDPSLGTEFDCVTEAYDYYNLYSWELGLGIKYGKTKYSESKKYKDKDPAEKYVLSVELRCCCAGVPNKGQKVSGKLGCGAMIRLHRTQDHEYVVFTRDLSLGGPLVAQAAKVYTYKVFGMFCKVKTESEDYFAQEVVPGREYVTEHYNLEKVQRWCKGRYVVKVNEERTMFNCECGMFEHFGLPCCHSLRVMISVGVKSIPEAMIMRRWTRKARLILPAHLAKYGPALPMGGNPFKIQTIALPSKKSSFELGFPPLFRVQAVDHRLQGTMAAPLVMYSLSEDSNGTLSSVGQLGKDDGWLNRQMEENNPAASAVLVISDEDSVVGKDACAGVAGNALGLDENEVGDQVGVGDLEEGSGENDIDAFLDGNQEDTVEETVLEDLDRLSTNQERELVGQAVGDDDEDDACSRPMKKPRM</sequence>
<keyword evidence="2 4" id="KW-0863">Zinc-finger</keyword>
<dbReference type="InterPro" id="IPR007527">
    <property type="entry name" value="Znf_SWIM"/>
</dbReference>
<evidence type="ECO:0000256" key="4">
    <source>
        <dbReference type="PROSITE-ProRule" id="PRU00325"/>
    </source>
</evidence>
<reference evidence="7 8" key="1">
    <citation type="journal article" date="2019" name="Sci. Rep.">
        <title>A high-quality genome of Eragrostis curvula grass provides insights into Poaceae evolution and supports new strategies to enhance forage quality.</title>
        <authorList>
            <person name="Carballo J."/>
            <person name="Santos B.A.C.M."/>
            <person name="Zappacosta D."/>
            <person name="Garbus I."/>
            <person name="Selva J.P."/>
            <person name="Gallo C.A."/>
            <person name="Diaz A."/>
            <person name="Albertini E."/>
            <person name="Caccamo M."/>
            <person name="Echenique V."/>
        </authorList>
    </citation>
    <scope>NUCLEOTIDE SEQUENCE [LARGE SCALE GENOMIC DNA]</scope>
    <source>
        <strain evidence="8">cv. Victoria</strain>
        <tissue evidence="7">Leaf</tissue>
    </source>
</reference>
<keyword evidence="8" id="KW-1185">Reference proteome</keyword>